<protein>
    <submittedName>
        <fullName evidence="6">Fosmidomycin resistance protein</fullName>
    </submittedName>
</protein>
<evidence type="ECO:0000256" key="4">
    <source>
        <dbReference type="SAM" id="Phobius"/>
    </source>
</evidence>
<evidence type="ECO:0000256" key="3">
    <source>
        <dbReference type="ARBA" id="ARBA00023136"/>
    </source>
</evidence>
<keyword evidence="1 4" id="KW-0812">Transmembrane</keyword>
<feature type="transmembrane region" description="Helical" evidence="4">
    <location>
        <begin position="149"/>
        <end position="172"/>
    </location>
</feature>
<dbReference type="EMBL" id="UGPN01000002">
    <property type="protein sequence ID" value="STY59282.1"/>
    <property type="molecule type" value="Genomic_DNA"/>
</dbReference>
<dbReference type="GO" id="GO:0005886">
    <property type="term" value="C:plasma membrane"/>
    <property type="evidence" value="ECO:0007669"/>
    <property type="project" value="TreeGrafter"/>
</dbReference>
<sequence length="218" mass="23751">MKYEAKPLIISPNHIQQRLHGKLLARALLIIALLMLAKFIYIASLSNYFTFYLMEKFQLNIAMAQLSLFTFLGAVALGAFVGGPIGDKIGRNAVIWFSFLGMAPFALLLPHADLFWTIVCAIFAGFIMSSAFSAMVVYAQEAVPGRVGLISGTMFGLMFGIGGLSAAVLGFFADEYGLESIFKACAYLPLLGFAALGLPNEIFNVLFLAFDTSFFHTQ</sequence>
<dbReference type="InterPro" id="IPR036259">
    <property type="entry name" value="MFS_trans_sf"/>
</dbReference>
<dbReference type="GO" id="GO:0022857">
    <property type="term" value="F:transmembrane transporter activity"/>
    <property type="evidence" value="ECO:0007669"/>
    <property type="project" value="InterPro"/>
</dbReference>
<keyword evidence="2 4" id="KW-1133">Transmembrane helix</keyword>
<dbReference type="PANTHER" id="PTHR43129:SF1">
    <property type="entry name" value="FOSMIDOMYCIN RESISTANCE PROTEIN"/>
    <property type="match status" value="1"/>
</dbReference>
<dbReference type="InterPro" id="IPR020846">
    <property type="entry name" value="MFS_dom"/>
</dbReference>
<dbReference type="AlphaFoldDB" id="A0A378MSQ2"/>
<name>A0A378MSQ2_MANHA</name>
<feature type="transmembrane region" description="Helical" evidence="4">
    <location>
        <begin position="187"/>
        <end position="210"/>
    </location>
</feature>
<evidence type="ECO:0000259" key="5">
    <source>
        <dbReference type="PROSITE" id="PS50850"/>
    </source>
</evidence>
<gene>
    <name evidence="6" type="primary">fsr_1</name>
    <name evidence="6" type="ORF">NCTC10638_00437</name>
</gene>
<dbReference type="STRING" id="75985.WC39_00720"/>
<evidence type="ECO:0000313" key="7">
    <source>
        <dbReference type="Proteomes" id="UP000254802"/>
    </source>
</evidence>
<feature type="transmembrane region" description="Helical" evidence="4">
    <location>
        <begin position="115"/>
        <end position="137"/>
    </location>
</feature>
<feature type="transmembrane region" description="Helical" evidence="4">
    <location>
        <begin position="93"/>
        <end position="109"/>
    </location>
</feature>
<proteinExistence type="predicted"/>
<dbReference type="Pfam" id="PF07690">
    <property type="entry name" value="MFS_1"/>
    <property type="match status" value="1"/>
</dbReference>
<dbReference type="PROSITE" id="PS50850">
    <property type="entry name" value="MFS"/>
    <property type="match status" value="1"/>
</dbReference>
<evidence type="ECO:0000313" key="6">
    <source>
        <dbReference type="EMBL" id="STY59282.1"/>
    </source>
</evidence>
<reference evidence="6 7" key="1">
    <citation type="submission" date="2018-06" db="EMBL/GenBank/DDBJ databases">
        <authorList>
            <consortium name="Pathogen Informatics"/>
            <person name="Doyle S."/>
        </authorList>
    </citation>
    <scope>NUCLEOTIDE SEQUENCE [LARGE SCALE GENOMIC DNA]</scope>
    <source>
        <strain evidence="6 7">NCTC10638</strain>
    </source>
</reference>
<feature type="transmembrane region" description="Helical" evidence="4">
    <location>
        <begin position="62"/>
        <end position="81"/>
    </location>
</feature>
<dbReference type="Proteomes" id="UP000254802">
    <property type="component" value="Unassembled WGS sequence"/>
</dbReference>
<keyword evidence="3 4" id="KW-0472">Membrane</keyword>
<dbReference type="PANTHER" id="PTHR43129">
    <property type="entry name" value="FOSMIDOMYCIN RESISTANCE PROTEIN"/>
    <property type="match status" value="1"/>
</dbReference>
<dbReference type="Gene3D" id="1.20.1250.20">
    <property type="entry name" value="MFS general substrate transporter like domains"/>
    <property type="match status" value="1"/>
</dbReference>
<evidence type="ECO:0000256" key="1">
    <source>
        <dbReference type="ARBA" id="ARBA00022692"/>
    </source>
</evidence>
<feature type="domain" description="Major facilitator superfamily (MFS) profile" evidence="5">
    <location>
        <begin position="27"/>
        <end position="218"/>
    </location>
</feature>
<dbReference type="InterPro" id="IPR011701">
    <property type="entry name" value="MFS"/>
</dbReference>
<evidence type="ECO:0000256" key="2">
    <source>
        <dbReference type="ARBA" id="ARBA00022989"/>
    </source>
</evidence>
<dbReference type="SUPFAM" id="SSF103473">
    <property type="entry name" value="MFS general substrate transporter"/>
    <property type="match status" value="1"/>
</dbReference>
<organism evidence="6 7">
    <name type="scientific">Mannheimia haemolytica</name>
    <name type="common">Pasteurella haemolytica</name>
    <dbReference type="NCBI Taxonomy" id="75985"/>
    <lineage>
        <taxon>Bacteria</taxon>
        <taxon>Pseudomonadati</taxon>
        <taxon>Pseudomonadota</taxon>
        <taxon>Gammaproteobacteria</taxon>
        <taxon>Pasteurellales</taxon>
        <taxon>Pasteurellaceae</taxon>
        <taxon>Mannheimia</taxon>
    </lineage>
</organism>
<feature type="transmembrane region" description="Helical" evidence="4">
    <location>
        <begin position="23"/>
        <end position="42"/>
    </location>
</feature>
<accession>A0A378MSQ2</accession>